<evidence type="ECO:0000313" key="1">
    <source>
        <dbReference type="EMBL" id="CAG8771400.1"/>
    </source>
</evidence>
<organism evidence="1 2">
    <name type="scientific">Acaulospora morrowiae</name>
    <dbReference type="NCBI Taxonomy" id="94023"/>
    <lineage>
        <taxon>Eukaryota</taxon>
        <taxon>Fungi</taxon>
        <taxon>Fungi incertae sedis</taxon>
        <taxon>Mucoromycota</taxon>
        <taxon>Glomeromycotina</taxon>
        <taxon>Glomeromycetes</taxon>
        <taxon>Diversisporales</taxon>
        <taxon>Acaulosporaceae</taxon>
        <taxon>Acaulospora</taxon>
    </lineage>
</organism>
<dbReference type="Proteomes" id="UP000789342">
    <property type="component" value="Unassembled WGS sequence"/>
</dbReference>
<feature type="non-terminal residue" evidence="1">
    <location>
        <position position="1"/>
    </location>
</feature>
<gene>
    <name evidence="1" type="ORF">AMORRO_LOCUS16609</name>
</gene>
<sequence length="187" mass="22078">NFLMSIMKYQIKLKLKIEKKSISKIMTFTELRTRTLGNINNLKIMIQGSQIPISLQVVDLTDKIFLLGNDWFERVKAWIYYDKQRLVFKYTEKVIKISISNDIMKRVPADEINIAEESDNNMNKEKITDHILDEIIYKEEQIDEKKGYFVEEIISDLELDQEIWESILGLAAYLSQIKEFSITVDEE</sequence>
<accession>A0A9N9J930</accession>
<proteinExistence type="predicted"/>
<dbReference type="AlphaFoldDB" id="A0A9N9J930"/>
<reference evidence="1" key="1">
    <citation type="submission" date="2021-06" db="EMBL/GenBank/DDBJ databases">
        <authorList>
            <person name="Kallberg Y."/>
            <person name="Tangrot J."/>
            <person name="Rosling A."/>
        </authorList>
    </citation>
    <scope>NUCLEOTIDE SEQUENCE</scope>
    <source>
        <strain evidence="1">CL551</strain>
    </source>
</reference>
<keyword evidence="2" id="KW-1185">Reference proteome</keyword>
<protein>
    <submittedName>
        <fullName evidence="1">12061_t:CDS:1</fullName>
    </submittedName>
</protein>
<dbReference type="EMBL" id="CAJVPV010046773">
    <property type="protein sequence ID" value="CAG8771400.1"/>
    <property type="molecule type" value="Genomic_DNA"/>
</dbReference>
<dbReference type="Gene3D" id="2.40.70.10">
    <property type="entry name" value="Acid Proteases"/>
    <property type="match status" value="1"/>
</dbReference>
<dbReference type="OrthoDB" id="2449730at2759"/>
<comment type="caution">
    <text evidence="1">The sequence shown here is derived from an EMBL/GenBank/DDBJ whole genome shotgun (WGS) entry which is preliminary data.</text>
</comment>
<evidence type="ECO:0000313" key="2">
    <source>
        <dbReference type="Proteomes" id="UP000789342"/>
    </source>
</evidence>
<name>A0A9N9J930_9GLOM</name>
<dbReference type="InterPro" id="IPR021109">
    <property type="entry name" value="Peptidase_aspartic_dom_sf"/>
</dbReference>